<protein>
    <submittedName>
        <fullName evidence="2">Uncharacterized protein</fullName>
    </submittedName>
</protein>
<evidence type="ECO:0000313" key="2">
    <source>
        <dbReference type="EMBL" id="MBX39047.1"/>
    </source>
</evidence>
<organism evidence="2">
    <name type="scientific">Rhizophora mucronata</name>
    <name type="common">Asiatic mangrove</name>
    <dbReference type="NCBI Taxonomy" id="61149"/>
    <lineage>
        <taxon>Eukaryota</taxon>
        <taxon>Viridiplantae</taxon>
        <taxon>Streptophyta</taxon>
        <taxon>Embryophyta</taxon>
        <taxon>Tracheophyta</taxon>
        <taxon>Spermatophyta</taxon>
        <taxon>Magnoliopsida</taxon>
        <taxon>eudicotyledons</taxon>
        <taxon>Gunneridae</taxon>
        <taxon>Pentapetalae</taxon>
        <taxon>rosids</taxon>
        <taxon>fabids</taxon>
        <taxon>Malpighiales</taxon>
        <taxon>Rhizophoraceae</taxon>
        <taxon>Rhizophora</taxon>
    </lineage>
</organism>
<accession>A0A2P2N989</accession>
<dbReference type="EMBL" id="GGEC01058563">
    <property type="protein sequence ID" value="MBX39047.1"/>
    <property type="molecule type" value="Transcribed_RNA"/>
</dbReference>
<name>A0A2P2N989_RHIMU</name>
<dbReference type="AlphaFoldDB" id="A0A2P2N989"/>
<sequence>MIRKTTQISEHYQSSLHGKGDGTT</sequence>
<feature type="region of interest" description="Disordered" evidence="1">
    <location>
        <begin position="1"/>
        <end position="24"/>
    </location>
</feature>
<evidence type="ECO:0000256" key="1">
    <source>
        <dbReference type="SAM" id="MobiDB-lite"/>
    </source>
</evidence>
<proteinExistence type="predicted"/>
<reference evidence="2" key="1">
    <citation type="submission" date="2018-02" db="EMBL/GenBank/DDBJ databases">
        <title>Rhizophora mucronata_Transcriptome.</title>
        <authorList>
            <person name="Meera S.P."/>
            <person name="Sreeshan A."/>
            <person name="Augustine A."/>
        </authorList>
    </citation>
    <scope>NUCLEOTIDE SEQUENCE</scope>
    <source>
        <tissue evidence="2">Leaf</tissue>
    </source>
</reference>